<name>A0A7K0CK75_9ACTN</name>
<keyword evidence="2" id="KW-1185">Reference proteome</keyword>
<protein>
    <submittedName>
        <fullName evidence="1">Uncharacterized protein</fullName>
    </submittedName>
</protein>
<dbReference type="RefSeq" id="WP_153453089.1">
    <property type="nucleotide sequence ID" value="NZ_WEGJ01000012.1"/>
</dbReference>
<dbReference type="AlphaFoldDB" id="A0A7K0CK75"/>
<dbReference type="OrthoDB" id="4282368at2"/>
<organism evidence="1 2">
    <name type="scientific">Streptomyces smaragdinus</name>
    <dbReference type="NCBI Taxonomy" id="2585196"/>
    <lineage>
        <taxon>Bacteria</taxon>
        <taxon>Bacillati</taxon>
        <taxon>Actinomycetota</taxon>
        <taxon>Actinomycetes</taxon>
        <taxon>Kitasatosporales</taxon>
        <taxon>Streptomycetaceae</taxon>
        <taxon>Streptomyces</taxon>
    </lineage>
</organism>
<evidence type="ECO:0000313" key="1">
    <source>
        <dbReference type="EMBL" id="MQY13412.1"/>
    </source>
</evidence>
<accession>A0A7K0CK75</accession>
<dbReference type="EMBL" id="WEGJ01000012">
    <property type="protein sequence ID" value="MQY13412.1"/>
    <property type="molecule type" value="Genomic_DNA"/>
</dbReference>
<reference evidence="1 2" key="1">
    <citation type="submission" date="2019-10" db="EMBL/GenBank/DDBJ databases">
        <title>Streptomyces smaragdinus sp. nov. and Streptomyces fabii sp. nov., isolated from the gut of fungus growing-termite Macrotermes natalensis.</title>
        <authorList>
            <person name="Schwitalla J."/>
            <person name="Benndorf R."/>
            <person name="Martin K."/>
            <person name="De Beer W."/>
            <person name="Kaster A.-K."/>
            <person name="Vollmers J."/>
            <person name="Poulsen M."/>
            <person name="Beemelmanns C."/>
        </authorList>
    </citation>
    <scope>NUCLEOTIDE SEQUENCE [LARGE SCALE GENOMIC DNA]</scope>
    <source>
        <strain evidence="1 2">RB5</strain>
    </source>
</reference>
<evidence type="ECO:0000313" key="2">
    <source>
        <dbReference type="Proteomes" id="UP000466345"/>
    </source>
</evidence>
<proteinExistence type="predicted"/>
<sequence length="141" mass="15108">MTATGRTLPVRDPKETEQQVHAYSSRVLDALGVAGRLGHSDYTQPVDGGPHGADVYAVTHFWQLDAVPAADHAGAVRRVRQYALNLGWRLLVDRADVPGAPEVRARGDADGFTVHVVGIGTDDRIGIDVTSPYCRIPPTTG</sequence>
<dbReference type="Proteomes" id="UP000466345">
    <property type="component" value="Unassembled WGS sequence"/>
</dbReference>
<comment type="caution">
    <text evidence="1">The sequence shown here is derived from an EMBL/GenBank/DDBJ whole genome shotgun (WGS) entry which is preliminary data.</text>
</comment>
<gene>
    <name evidence="1" type="ORF">SRB5_35600</name>
</gene>